<dbReference type="PANTHER" id="PTHR10545:SF29">
    <property type="entry name" value="GH14572P-RELATED"/>
    <property type="match status" value="1"/>
</dbReference>
<protein>
    <submittedName>
        <fullName evidence="5">GNAT family N-acetyltransferase</fullName>
    </submittedName>
</protein>
<accession>A0A5B0EQ53</accession>
<comment type="caution">
    <text evidence="5">The sequence shown here is derived from an EMBL/GenBank/DDBJ whole genome shotgun (WGS) entry which is preliminary data.</text>
</comment>
<proteinExistence type="inferred from homology"/>
<dbReference type="EMBL" id="VOBL01000001">
    <property type="protein sequence ID" value="KAA0979840.1"/>
    <property type="molecule type" value="Genomic_DNA"/>
</dbReference>
<dbReference type="SUPFAM" id="SSF55729">
    <property type="entry name" value="Acyl-CoA N-acyltransferases (Nat)"/>
    <property type="match status" value="1"/>
</dbReference>
<dbReference type="CDD" id="cd04301">
    <property type="entry name" value="NAT_SF"/>
    <property type="match status" value="1"/>
</dbReference>
<keyword evidence="3" id="KW-0012">Acyltransferase</keyword>
<evidence type="ECO:0000256" key="3">
    <source>
        <dbReference type="ARBA" id="ARBA00023315"/>
    </source>
</evidence>
<evidence type="ECO:0000259" key="4">
    <source>
        <dbReference type="PROSITE" id="PS51186"/>
    </source>
</evidence>
<dbReference type="RefSeq" id="WP_007272730.1">
    <property type="nucleotide sequence ID" value="NZ_JBITUG010000002.1"/>
</dbReference>
<dbReference type="OrthoDB" id="9805924at2"/>
<dbReference type="GO" id="GO:0008080">
    <property type="term" value="F:N-acetyltransferase activity"/>
    <property type="evidence" value="ECO:0007669"/>
    <property type="project" value="UniProtKB-ARBA"/>
</dbReference>
<dbReference type="PROSITE" id="PS51186">
    <property type="entry name" value="GNAT"/>
    <property type="match status" value="1"/>
</dbReference>
<keyword evidence="2 5" id="KW-0808">Transferase</keyword>
<reference evidence="5 6" key="1">
    <citation type="submission" date="2019-07" db="EMBL/GenBank/DDBJ databases">
        <title>Analysis of the biochemical properties, biological activity and biotechnological potential of siderophores and biosurfactants produced by Antarctic psychrotolerant bacteria.</title>
        <authorList>
            <person name="Styczynski M."/>
            <person name="Krucon T."/>
            <person name="Decewicz P."/>
            <person name="Dziewit L."/>
        </authorList>
    </citation>
    <scope>NUCLEOTIDE SEQUENCE [LARGE SCALE GENOMIC DNA]</scope>
    <source>
        <strain evidence="5 6">ANT_H27</strain>
    </source>
</reference>
<name>A0A5B0EQ53_9MICC</name>
<dbReference type="AlphaFoldDB" id="A0A5B0EQ53"/>
<dbReference type="Proteomes" id="UP000323856">
    <property type="component" value="Unassembled WGS sequence"/>
</dbReference>
<dbReference type="InterPro" id="IPR051016">
    <property type="entry name" value="Diverse_Substrate_AcTransf"/>
</dbReference>
<organism evidence="5 6">
    <name type="scientific">Paeniglutamicibacter gangotriensis</name>
    <dbReference type="NCBI Taxonomy" id="254787"/>
    <lineage>
        <taxon>Bacteria</taxon>
        <taxon>Bacillati</taxon>
        <taxon>Actinomycetota</taxon>
        <taxon>Actinomycetes</taxon>
        <taxon>Micrococcales</taxon>
        <taxon>Micrococcaceae</taxon>
        <taxon>Paeniglutamicibacter</taxon>
    </lineage>
</organism>
<evidence type="ECO:0000313" key="5">
    <source>
        <dbReference type="EMBL" id="KAA0979840.1"/>
    </source>
</evidence>
<evidence type="ECO:0000313" key="6">
    <source>
        <dbReference type="Proteomes" id="UP000323856"/>
    </source>
</evidence>
<dbReference type="PANTHER" id="PTHR10545">
    <property type="entry name" value="DIAMINE N-ACETYLTRANSFERASE"/>
    <property type="match status" value="1"/>
</dbReference>
<feature type="domain" description="N-acetyltransferase" evidence="4">
    <location>
        <begin position="2"/>
        <end position="159"/>
    </location>
</feature>
<dbReference type="FunFam" id="3.40.630.30:FF:000064">
    <property type="entry name" value="GNAT family acetyltransferase"/>
    <property type="match status" value="1"/>
</dbReference>
<gene>
    <name evidence="5" type="ORF">FQ154_01380</name>
</gene>
<dbReference type="InterPro" id="IPR016181">
    <property type="entry name" value="Acyl_CoA_acyltransferase"/>
</dbReference>
<comment type="similarity">
    <text evidence="1">Belongs to the acetyltransferase family.</text>
</comment>
<evidence type="ECO:0000256" key="1">
    <source>
        <dbReference type="ARBA" id="ARBA00008694"/>
    </source>
</evidence>
<evidence type="ECO:0000256" key="2">
    <source>
        <dbReference type="ARBA" id="ARBA00022679"/>
    </source>
</evidence>
<dbReference type="Pfam" id="PF00583">
    <property type="entry name" value="Acetyltransf_1"/>
    <property type="match status" value="1"/>
</dbReference>
<dbReference type="InterPro" id="IPR000182">
    <property type="entry name" value="GNAT_dom"/>
</dbReference>
<dbReference type="Gene3D" id="3.40.630.30">
    <property type="match status" value="1"/>
</dbReference>
<sequence>MSLIRPAQPHDAAAILRLIHELALFEREPDAVKNTEAELSAHLFGPEPRVHAHVLEQDGEVLGFALWFLTYSTWEGTHGIHLEDLYVRQSARGAGHGKALLSTLAQIAVERGYKRVEWSVLDWNTPAIGFYDSLGAGTMDGWSVRRLEGSALAALGATA</sequence>